<dbReference type="Proteomes" id="UP000663832">
    <property type="component" value="Unassembled WGS sequence"/>
</dbReference>
<comment type="caution">
    <text evidence="5">The sequence shown here is derived from an EMBL/GenBank/DDBJ whole genome shotgun (WGS) entry which is preliminary data.</text>
</comment>
<dbReference type="PROSITE" id="PS50005">
    <property type="entry name" value="TPR"/>
    <property type="match status" value="1"/>
</dbReference>
<dbReference type="SUPFAM" id="SSF48452">
    <property type="entry name" value="TPR-like"/>
    <property type="match status" value="1"/>
</dbReference>
<dbReference type="Pfam" id="PF13432">
    <property type="entry name" value="TPR_16"/>
    <property type="match status" value="1"/>
</dbReference>
<keyword evidence="1" id="KW-0677">Repeat</keyword>
<dbReference type="InterPro" id="IPR050498">
    <property type="entry name" value="Ycf3"/>
</dbReference>
<evidence type="ECO:0000256" key="1">
    <source>
        <dbReference type="ARBA" id="ARBA00022737"/>
    </source>
</evidence>
<feature type="region of interest" description="Disordered" evidence="4">
    <location>
        <begin position="1"/>
        <end position="29"/>
    </location>
</feature>
<evidence type="ECO:0000256" key="3">
    <source>
        <dbReference type="PROSITE-ProRule" id="PRU00339"/>
    </source>
</evidence>
<name>A0A813ZMC9_9BILA</name>
<dbReference type="AlphaFoldDB" id="A0A813ZMC9"/>
<evidence type="ECO:0000256" key="2">
    <source>
        <dbReference type="ARBA" id="ARBA00022803"/>
    </source>
</evidence>
<feature type="compositionally biased region" description="Polar residues" evidence="4">
    <location>
        <begin position="1"/>
        <end position="10"/>
    </location>
</feature>
<accession>A0A813ZMC9</accession>
<protein>
    <submittedName>
        <fullName evidence="5">Uncharacterized protein</fullName>
    </submittedName>
</protein>
<dbReference type="SMART" id="SM00028">
    <property type="entry name" value="TPR"/>
    <property type="match status" value="5"/>
</dbReference>
<dbReference type="EMBL" id="CAJNOM010000043">
    <property type="protein sequence ID" value="CAF0901596.1"/>
    <property type="molecule type" value="Genomic_DNA"/>
</dbReference>
<dbReference type="InterPro" id="IPR019734">
    <property type="entry name" value="TPR_rpt"/>
</dbReference>
<proteinExistence type="predicted"/>
<keyword evidence="7" id="KW-1185">Reference proteome</keyword>
<dbReference type="EMBL" id="CAJNOI010000251">
    <property type="protein sequence ID" value="CAF1210098.1"/>
    <property type="molecule type" value="Genomic_DNA"/>
</dbReference>
<evidence type="ECO:0000313" key="7">
    <source>
        <dbReference type="Proteomes" id="UP000663832"/>
    </source>
</evidence>
<dbReference type="Pfam" id="PF13181">
    <property type="entry name" value="TPR_8"/>
    <property type="match status" value="1"/>
</dbReference>
<dbReference type="OrthoDB" id="1926212at2759"/>
<keyword evidence="2 3" id="KW-0802">TPR repeat</keyword>
<evidence type="ECO:0000313" key="6">
    <source>
        <dbReference type="EMBL" id="CAF1210098.1"/>
    </source>
</evidence>
<dbReference type="Gene3D" id="1.25.40.10">
    <property type="entry name" value="Tetratricopeptide repeat domain"/>
    <property type="match status" value="4"/>
</dbReference>
<gene>
    <name evidence="6" type="ORF">BJG266_LOCUS27391</name>
    <name evidence="5" type="ORF">QVE165_LOCUS9506</name>
</gene>
<evidence type="ECO:0000313" key="5">
    <source>
        <dbReference type="EMBL" id="CAF0901596.1"/>
    </source>
</evidence>
<organism evidence="5 7">
    <name type="scientific">Adineta steineri</name>
    <dbReference type="NCBI Taxonomy" id="433720"/>
    <lineage>
        <taxon>Eukaryota</taxon>
        <taxon>Metazoa</taxon>
        <taxon>Spiralia</taxon>
        <taxon>Gnathifera</taxon>
        <taxon>Rotifera</taxon>
        <taxon>Eurotatoria</taxon>
        <taxon>Bdelloidea</taxon>
        <taxon>Adinetida</taxon>
        <taxon>Adinetidae</taxon>
        <taxon>Adineta</taxon>
    </lineage>
</organism>
<sequence length="901" mass="103497">MMMAEQSKSGARNKNKNKVDVEPDSNRITPRTKVKSDVFMLKREPIHDTSATTVAPTTTTYAPRTTQSEPFDGFNQIREGRREASKGNYIEAIAKFNEISPVTFDSLYYRGCAYLQLGGFFQIKNAIEDFNQALKLSESIPKDVNIYYKRAFACQLIGRYSEAIIDSSMFIEYSPSNKHKGYLSRGLVHTELQEYDKALEDMRQANEMNLQLDMYYMYCLARAHAALHNTSEAQREFKELADYCRNELSQPRHTYDNHFYYGIASYELNDYSVALQEFIEALNYANKQQQANTKFYIGLTRYALGTIDDAIKDLEDVLKLDADHKRAHFRLGMMKSENENSYSQALSHLTQAHKLTPQKSSILYERGNLHHKMGQLDACVYDKRLAFKLEQTNVDQSINGNPYELLLQRLLSKWRQNDIPRDIYLMLALLHDKVHTLSQETRKFNVSKKEYHETIEWCERGIDKEVEENGNYSPFYFALLCNLHNNHKHAKAAMTSLDNVYDDLEKNPEHEEKWQKMLTDIRVKKKEHIPLSEILQGIIKEMANGDNTGVQISEELNNNNLMSMLADRLTILENIEKNRNQVKVDREHFSKDRNTNRRIFYEKMRVILSHTFTAMCVTTEVGGGPIVKHDRTGAESLIADGVGLVESVLGVALPTGGEVAGGVASVVSSSLRNHEYKRYEERISLITNVGTVEELSDVSRQVARELADRYKEQLLSLTIIPHHRCRICSWCCRCFRKDQKNQPSTNDNSKEAKPAEEIAKFGIASIVRAILHGDIAEAKEYNYIGPNDLVHILVAVTCRAKPGKTSKVYKKLKLEKEVILLHAQLDDSKQGETPTEWNLHSFYRKPGIQLIDNTEATTRLESLTWMEPGLYGYRLGTQKEYDYLANLDKEKINNKDKNCCC</sequence>
<dbReference type="PANTHER" id="PTHR44858:SF1">
    <property type="entry name" value="UDP-N-ACETYLGLUCOSAMINE--PEPTIDE N-ACETYLGLUCOSAMINYLTRANSFERASE SPINDLY-RELATED"/>
    <property type="match status" value="1"/>
</dbReference>
<evidence type="ECO:0000256" key="4">
    <source>
        <dbReference type="SAM" id="MobiDB-lite"/>
    </source>
</evidence>
<dbReference type="PANTHER" id="PTHR44858">
    <property type="entry name" value="TETRATRICOPEPTIDE REPEAT PROTEIN 6"/>
    <property type="match status" value="1"/>
</dbReference>
<dbReference type="InterPro" id="IPR011990">
    <property type="entry name" value="TPR-like_helical_dom_sf"/>
</dbReference>
<dbReference type="Proteomes" id="UP000663877">
    <property type="component" value="Unassembled WGS sequence"/>
</dbReference>
<reference evidence="5" key="1">
    <citation type="submission" date="2021-02" db="EMBL/GenBank/DDBJ databases">
        <authorList>
            <person name="Nowell W R."/>
        </authorList>
    </citation>
    <scope>NUCLEOTIDE SEQUENCE</scope>
</reference>
<feature type="repeat" description="TPR" evidence="3">
    <location>
        <begin position="291"/>
        <end position="324"/>
    </location>
</feature>